<name>A0A7J3I981_9CREN</name>
<proteinExistence type="predicted"/>
<accession>A0A7J3I981</accession>
<protein>
    <submittedName>
        <fullName evidence="2">Uncharacterized protein</fullName>
    </submittedName>
</protein>
<organism evidence="2">
    <name type="scientific">Ignisphaera aggregans</name>
    <dbReference type="NCBI Taxonomy" id="334771"/>
    <lineage>
        <taxon>Archaea</taxon>
        <taxon>Thermoproteota</taxon>
        <taxon>Thermoprotei</taxon>
        <taxon>Desulfurococcales</taxon>
        <taxon>Desulfurococcaceae</taxon>
        <taxon>Ignisphaera</taxon>
    </lineage>
</organism>
<reference evidence="2" key="1">
    <citation type="journal article" date="2020" name="mSystems">
        <title>Genome- and Community-Level Interaction Insights into Carbon Utilization and Element Cycling Functions of Hydrothermarchaeota in Hydrothermal Sediment.</title>
        <authorList>
            <person name="Zhou Z."/>
            <person name="Liu Y."/>
            <person name="Xu W."/>
            <person name="Pan J."/>
            <person name="Luo Z.H."/>
            <person name="Li M."/>
        </authorList>
    </citation>
    <scope>NUCLEOTIDE SEQUENCE [LARGE SCALE GENOMIC DNA]</scope>
    <source>
        <strain evidence="2">SpSt-618</strain>
    </source>
</reference>
<feature type="region of interest" description="Disordered" evidence="1">
    <location>
        <begin position="49"/>
        <end position="77"/>
    </location>
</feature>
<dbReference type="AlphaFoldDB" id="A0A7J3I981"/>
<gene>
    <name evidence="2" type="ORF">ENT87_06665</name>
</gene>
<sequence length="77" mass="8574">MLNQHTAISIMLAVQPTTKAKPFTLLTVEKELQQITTIGIAKTSIKKMNSRRSPISTEKRAVLKNPLDSGNSIRDIR</sequence>
<evidence type="ECO:0000256" key="1">
    <source>
        <dbReference type="SAM" id="MobiDB-lite"/>
    </source>
</evidence>
<feature type="compositionally biased region" description="Polar residues" evidence="1">
    <location>
        <begin position="68"/>
        <end position="77"/>
    </location>
</feature>
<dbReference type="EMBL" id="DTAI01000198">
    <property type="protein sequence ID" value="HGN37212.1"/>
    <property type="molecule type" value="Genomic_DNA"/>
</dbReference>
<comment type="caution">
    <text evidence="2">The sequence shown here is derived from an EMBL/GenBank/DDBJ whole genome shotgun (WGS) entry which is preliminary data.</text>
</comment>
<evidence type="ECO:0000313" key="2">
    <source>
        <dbReference type="EMBL" id="HGN37212.1"/>
    </source>
</evidence>